<feature type="signal peptide" evidence="1">
    <location>
        <begin position="1"/>
        <end position="19"/>
    </location>
</feature>
<evidence type="ECO:0000256" key="1">
    <source>
        <dbReference type="SAM" id="SignalP"/>
    </source>
</evidence>
<accession>A0A520RS52</accession>
<reference evidence="3 4" key="1">
    <citation type="submission" date="2019-02" db="EMBL/GenBank/DDBJ databases">
        <title>Prokaryotic population dynamics and viral predation in marine succession experiment using metagenomics: the confinement effect.</title>
        <authorList>
            <person name="Haro-Moreno J.M."/>
            <person name="Rodriguez-Valera F."/>
            <person name="Lopez-Perez M."/>
        </authorList>
    </citation>
    <scope>NUCLEOTIDE SEQUENCE [LARGE SCALE GENOMIC DNA]</scope>
    <source>
        <strain evidence="3">MED-G158</strain>
    </source>
</reference>
<protein>
    <submittedName>
        <fullName evidence="3">DUF1080 domain-containing protein</fullName>
    </submittedName>
</protein>
<comment type="caution">
    <text evidence="3">The sequence shown here is derived from an EMBL/GenBank/DDBJ whole genome shotgun (WGS) entry which is preliminary data.</text>
</comment>
<organism evidence="3 4">
    <name type="scientific">OM182 bacterium</name>
    <dbReference type="NCBI Taxonomy" id="2510334"/>
    <lineage>
        <taxon>Bacteria</taxon>
        <taxon>Pseudomonadati</taxon>
        <taxon>Pseudomonadota</taxon>
        <taxon>Gammaproteobacteria</taxon>
        <taxon>OMG group</taxon>
        <taxon>OM182 clade</taxon>
    </lineage>
</organism>
<dbReference type="InterPro" id="IPR010496">
    <property type="entry name" value="AL/BT2_dom"/>
</dbReference>
<dbReference type="Pfam" id="PF06439">
    <property type="entry name" value="3keto-disac_hyd"/>
    <property type="match status" value="1"/>
</dbReference>
<gene>
    <name evidence="3" type="ORF">EVA69_06940</name>
</gene>
<feature type="chain" id="PRO_5022084516" evidence="1">
    <location>
        <begin position="20"/>
        <end position="259"/>
    </location>
</feature>
<proteinExistence type="predicted"/>
<dbReference type="AlphaFoldDB" id="A0A520RS52"/>
<name>A0A520RS52_9GAMM</name>
<dbReference type="EMBL" id="SHAH01000136">
    <property type="protein sequence ID" value="RZO73070.1"/>
    <property type="molecule type" value="Genomic_DNA"/>
</dbReference>
<keyword evidence="1" id="KW-0732">Signal</keyword>
<feature type="domain" description="3-keto-alpha-glucoside-1,2-lyase/3-keto-2-hydroxy-glucal hydratase" evidence="2">
    <location>
        <begin position="26"/>
        <end position="254"/>
    </location>
</feature>
<dbReference type="Proteomes" id="UP000320404">
    <property type="component" value="Unassembled WGS sequence"/>
</dbReference>
<evidence type="ECO:0000313" key="3">
    <source>
        <dbReference type="EMBL" id="RZO73070.1"/>
    </source>
</evidence>
<dbReference type="GO" id="GO:0016787">
    <property type="term" value="F:hydrolase activity"/>
    <property type="evidence" value="ECO:0007669"/>
    <property type="project" value="InterPro"/>
</dbReference>
<sequence length="259" mass="29445">MKRIGMTVWCLLLSSVAIAQSNQQEDWIQLFNGEDLDDWVPKFTGFPLGENYLDTFRVEDGLFKVSYENWDDFNSEFGHIFYREPFTHYLLRVEYRFVGDQVTNGPGWAYRNNGIMFHSQSPESMTIDQEFPASIEAQMLGGNGEEERQTANVCSPGTHYMMDGKLITVHCTNSTSQTYHGDQWVTMELEVRGSDRIRHVVNGETVFEYSGVQLDPEDPDAQRLLAAGSAIDVTGGYISVQAESHPLEIRKLEVLPLEP</sequence>
<evidence type="ECO:0000313" key="4">
    <source>
        <dbReference type="Proteomes" id="UP000320404"/>
    </source>
</evidence>
<evidence type="ECO:0000259" key="2">
    <source>
        <dbReference type="Pfam" id="PF06439"/>
    </source>
</evidence>
<dbReference type="Gene3D" id="2.60.120.560">
    <property type="entry name" value="Exo-inulinase, domain 1"/>
    <property type="match status" value="1"/>
</dbReference>